<comment type="caution">
    <text evidence="3">The sequence shown here is derived from an EMBL/GenBank/DDBJ whole genome shotgun (WGS) entry which is preliminary data.</text>
</comment>
<reference evidence="3 4" key="1">
    <citation type="submission" date="2024-07" db="EMBL/GenBank/DDBJ databases">
        <title>Draft sequence of the Neodothiora populina.</title>
        <authorList>
            <person name="Drown D.D."/>
            <person name="Schuette U.S."/>
            <person name="Buechlein A.B."/>
            <person name="Rusch D.R."/>
            <person name="Winton L.W."/>
            <person name="Adams G.A."/>
        </authorList>
    </citation>
    <scope>NUCLEOTIDE SEQUENCE [LARGE SCALE GENOMIC DNA]</scope>
    <source>
        <strain evidence="3 4">CPC 39397</strain>
    </source>
</reference>
<accession>A0ABR3P7A1</accession>
<evidence type="ECO:0000313" key="3">
    <source>
        <dbReference type="EMBL" id="KAL1302055.1"/>
    </source>
</evidence>
<dbReference type="RefSeq" id="XP_069198331.1">
    <property type="nucleotide sequence ID" value="XM_069341825.1"/>
</dbReference>
<feature type="region of interest" description="Disordered" evidence="2">
    <location>
        <begin position="1236"/>
        <end position="1321"/>
    </location>
</feature>
<sequence length="1321" mass="139892">MHALRQKCRPKHQLLILKCYPKLPKNTTATEEIKPNSSELSYLLYYASARRSKLTKVGTFLEKKTEHDLYKGRTPAVLVTLQILAAFLNSHEIGGGKEGFGLFAPYVLRILKEVLTQGANVDLVDGCLPVWTSLCCNQDHATLAGDAEYRGLFAGVVHTWAEFAAKRGGQKTLGRLTQLSASDEIRLRKDGLEAMKAVAENESLNSEAGKHMDIVMDVILQNIWAEDGSYLIRLNEREMEHNKEIETATTRGRPSVSMMRTKTNEEGDARAAGGTAADADKIAEESAGLLALRCLNSIFNVENRAQIRTATSCLLTFISEQPTSSSRSEKPGHAAIWATTLVKMVCNCAPVQDRFVVLFTAVETLIRTPVTEDRLDKQLVLAGIIGQVLSSNINLIGLSIMDILLGLVQHVLLILQIGTRSATLNGDDIAPSSRSGSISSPTTPKTPRTVQMEVVKTASPARVQLLAELRQCIASLATHVYYTDQISDMVSAILLRLKPSLGPTQNPSITASAIENPDNAAAEVASNASLKERPNIDGFFSFDTAREVALNVVIDIMKTAHSAHVDDSVNRNPIPVGVWEGTQWLIRDTSSEVRRTYVDALCTWLELETIAADFKLENKVSLVKNRKENAGGEIARRAVSNASARHRGSKKGRSTFLQLLHLAIYEQALQRAAAPDADGEFLLLHLLLTELSAKLGINAVRTGLPMMFRMQEDIQRVSSVPAKVRLGGLVHGYFAALIAVYKLDNTFIGTEIKNEILRREGNNLWLPGIQVPPMQVTQIERTSSSSLPTNSEKSLKLLEHRQQFVDSLADAISDSLSSPPSSPPASPNRTFSLPMLGDPTLTKPSHLNPSSASAAQTHGGPLPDSIKEELDSIWSRESLLAAIAASAPKSVSLSGSRTGGAGLSGSTNFGSRTDMLRGSGNGVMLGDHRTLLASHTFPMTKSNEGSPTRTGSAGKQGSGATGGVRRAPTARSPNGARGPSRLQSRSPGANGASANAMATALSGAAAGGRRASASTNGGYGTRSTRTSSIVGAGGVSRIDELKRALATGSAVGGAGGAGLGRLGGSALDYSDEGDDDDDSMVENDEYPESSFGDALSDAPGESGSGPVDQPALTDGAPTLDTPLPIGNSTASAIGAGSSGDRGSLPDWMRDAVNELNAEGGNITVNGNGNTATNKDGASPQASNGLSNENKLLSPQQPSRLETSFPPAPSTLSPKSAESAALSPASTIDMIYQQYNQRPQTANSRRGVRSASGHASTRHLTISGGESSSSSRKDLGALLDSVGLVGDESNEYGSGGSDRSYEGGEQSNGGIEGRDGRVTPPY</sequence>
<dbReference type="InterPro" id="IPR049150">
    <property type="entry name" value="EFR3_HEAT-like_rpt"/>
</dbReference>
<protein>
    <recommendedName>
        <fullName evidence="5">Protein EFR3</fullName>
    </recommendedName>
</protein>
<feature type="region of interest" description="Disordered" evidence="2">
    <location>
        <begin position="812"/>
        <end position="866"/>
    </location>
</feature>
<dbReference type="Proteomes" id="UP001562354">
    <property type="component" value="Unassembled WGS sequence"/>
</dbReference>
<feature type="compositionally biased region" description="Low complexity" evidence="2">
    <location>
        <begin position="1159"/>
        <end position="1173"/>
    </location>
</feature>
<dbReference type="EMBL" id="JBFMKM010000012">
    <property type="protein sequence ID" value="KAL1302055.1"/>
    <property type="molecule type" value="Genomic_DNA"/>
</dbReference>
<feature type="compositionally biased region" description="Basic and acidic residues" evidence="2">
    <location>
        <begin position="1311"/>
        <end position="1321"/>
    </location>
</feature>
<feature type="compositionally biased region" description="Acidic residues" evidence="2">
    <location>
        <begin position="1069"/>
        <end position="1087"/>
    </location>
</feature>
<evidence type="ECO:0000256" key="2">
    <source>
        <dbReference type="SAM" id="MobiDB-lite"/>
    </source>
</evidence>
<feature type="region of interest" description="Disordered" evidence="2">
    <location>
        <begin position="428"/>
        <end position="449"/>
    </location>
</feature>
<gene>
    <name evidence="3" type="ORF">AAFC00_002500</name>
</gene>
<dbReference type="InterPro" id="IPR039786">
    <property type="entry name" value="EFR3"/>
</dbReference>
<dbReference type="Pfam" id="PF21072">
    <property type="entry name" value="EFR3"/>
    <property type="match status" value="2"/>
</dbReference>
<evidence type="ECO:0008006" key="5">
    <source>
        <dbReference type="Google" id="ProtNLM"/>
    </source>
</evidence>
<dbReference type="PANTHER" id="PTHR47766:SF1">
    <property type="entry name" value="PROTEIN EFR3"/>
    <property type="match status" value="1"/>
</dbReference>
<organism evidence="3 4">
    <name type="scientific">Neodothiora populina</name>
    <dbReference type="NCBI Taxonomy" id="2781224"/>
    <lineage>
        <taxon>Eukaryota</taxon>
        <taxon>Fungi</taxon>
        <taxon>Dikarya</taxon>
        <taxon>Ascomycota</taxon>
        <taxon>Pezizomycotina</taxon>
        <taxon>Dothideomycetes</taxon>
        <taxon>Dothideomycetidae</taxon>
        <taxon>Dothideales</taxon>
        <taxon>Dothioraceae</taxon>
        <taxon>Neodothiora</taxon>
    </lineage>
</organism>
<feature type="compositionally biased region" description="Low complexity" evidence="2">
    <location>
        <begin position="1126"/>
        <end position="1142"/>
    </location>
</feature>
<keyword evidence="4" id="KW-1185">Reference proteome</keyword>
<feature type="region of interest" description="Disordered" evidence="2">
    <location>
        <begin position="886"/>
        <end position="908"/>
    </location>
</feature>
<feature type="compositionally biased region" description="Polar residues" evidence="2">
    <location>
        <begin position="937"/>
        <end position="953"/>
    </location>
</feature>
<dbReference type="GeneID" id="95976202"/>
<comment type="similarity">
    <text evidence="1">Belongs to the EFR3 family.</text>
</comment>
<name>A0ABR3P7A1_9PEZI</name>
<dbReference type="PANTHER" id="PTHR47766">
    <property type="entry name" value="PROTEIN EFR3"/>
    <property type="match status" value="1"/>
</dbReference>
<feature type="compositionally biased region" description="Low complexity" evidence="2">
    <location>
        <begin position="984"/>
        <end position="1016"/>
    </location>
</feature>
<proteinExistence type="inferred from homology"/>
<evidence type="ECO:0000313" key="4">
    <source>
        <dbReference type="Proteomes" id="UP001562354"/>
    </source>
</evidence>
<feature type="region of interest" description="Disordered" evidence="2">
    <location>
        <begin position="1066"/>
        <end position="1146"/>
    </location>
</feature>
<feature type="region of interest" description="Disordered" evidence="2">
    <location>
        <begin position="937"/>
        <end position="1027"/>
    </location>
</feature>
<feature type="compositionally biased region" description="Polar residues" evidence="2">
    <location>
        <begin position="1179"/>
        <end position="1201"/>
    </location>
</feature>
<feature type="compositionally biased region" description="Polar residues" evidence="2">
    <location>
        <begin position="842"/>
        <end position="856"/>
    </location>
</feature>
<evidence type="ECO:0000256" key="1">
    <source>
        <dbReference type="ARBA" id="ARBA00010216"/>
    </source>
</evidence>
<feature type="region of interest" description="Disordered" evidence="2">
    <location>
        <begin position="1158"/>
        <end position="1220"/>
    </location>
</feature>